<dbReference type="InterPro" id="IPR036273">
    <property type="entry name" value="CRAL/TRIO_N_dom_sf"/>
</dbReference>
<dbReference type="Gene3D" id="1.10.8.20">
    <property type="entry name" value="N-terminal domain of phosphatidylinositol transfer protein sec14p"/>
    <property type="match status" value="1"/>
</dbReference>
<organism evidence="5 6">
    <name type="scientific">Hevea brasiliensis</name>
    <name type="common">Para rubber tree</name>
    <name type="synonym">Siphonia brasiliensis</name>
    <dbReference type="NCBI Taxonomy" id="3981"/>
    <lineage>
        <taxon>Eukaryota</taxon>
        <taxon>Viridiplantae</taxon>
        <taxon>Streptophyta</taxon>
        <taxon>Embryophyta</taxon>
        <taxon>Tracheophyta</taxon>
        <taxon>Spermatophyta</taxon>
        <taxon>Magnoliopsida</taxon>
        <taxon>eudicotyledons</taxon>
        <taxon>Gunneridae</taxon>
        <taxon>Pentapetalae</taxon>
        <taxon>rosids</taxon>
        <taxon>fabids</taxon>
        <taxon>Malpighiales</taxon>
        <taxon>Euphorbiaceae</taxon>
        <taxon>Crotonoideae</taxon>
        <taxon>Micrandreae</taxon>
        <taxon>Hevea</taxon>
    </lineage>
</organism>
<gene>
    <name evidence="5" type="ORF">P3X46_017787</name>
</gene>
<dbReference type="SUPFAM" id="SSF52087">
    <property type="entry name" value="CRAL/TRIO domain"/>
    <property type="match status" value="1"/>
</dbReference>
<keyword evidence="6" id="KW-1185">Reference proteome</keyword>
<keyword evidence="3" id="KW-0472">Membrane</keyword>
<dbReference type="InterPro" id="IPR044834">
    <property type="entry name" value="PATL"/>
</dbReference>
<proteinExistence type="predicted"/>
<keyword evidence="2" id="KW-0813">Transport</keyword>
<comment type="caution">
    <text evidence="5">The sequence shown here is derived from an EMBL/GenBank/DDBJ whole genome shotgun (WGS) entry which is preliminary data.</text>
</comment>
<dbReference type="SMART" id="SM00516">
    <property type="entry name" value="SEC14"/>
    <property type="match status" value="1"/>
</dbReference>
<sequence>MEEEIEKGCHEYSEDDEAKAFEEEEMIFSLLNAHEYNNSIHQVDHLDSKNIIREDENFVASLQMKVRKKKALLDFRCMVEDAILGNYILENPKVNLSKKEMNKMIEQLGEITLWGVPLLPSKGHEGTDTVLLKFLKAKDFKVQEAFNMLRKTLKWRKDYKTDAILEEDLLLDLDLDKVLYVNSVDKQGNPLYYNMYGAFKDKEFYKRVLGTEEDREKFLRWRIQFMEKIIKKLTFKAGEAGSVLQITDFKNSPGPEMKELRAVSKKAFFLLQANYPEIIHANILINVPFWYYTSLLVSSKLVNHRTKRNFIFVRPSKVTQTLLKYITPENLPIEYGGLKRDNDGEFLPEDSASEVIVKGNSSRSIKIPVSEAGVTIVWEFTVVGWDVTCREEFIPEDEGSYKILLRKSKERKMGECVRNSFYINEPGKIMITIDNATLKKRRVYYRSKTKPFVPNYIINNIK</sequence>
<dbReference type="Gene3D" id="3.40.525.10">
    <property type="entry name" value="CRAL-TRIO lipid binding domain"/>
    <property type="match status" value="1"/>
</dbReference>
<dbReference type="InterPro" id="IPR036865">
    <property type="entry name" value="CRAL-TRIO_dom_sf"/>
</dbReference>
<dbReference type="Gene3D" id="2.60.120.680">
    <property type="entry name" value="GOLD domain"/>
    <property type="match status" value="1"/>
</dbReference>
<dbReference type="SMART" id="SM01100">
    <property type="entry name" value="CRAL_TRIO_N"/>
    <property type="match status" value="1"/>
</dbReference>
<dbReference type="InterPro" id="IPR011074">
    <property type="entry name" value="CRAL/TRIO_N_dom"/>
</dbReference>
<feature type="domain" description="CRAL-TRIO" evidence="4">
    <location>
        <begin position="166"/>
        <end position="343"/>
    </location>
</feature>
<dbReference type="Proteomes" id="UP001174677">
    <property type="component" value="Chromosome 10"/>
</dbReference>
<dbReference type="Pfam" id="PF03765">
    <property type="entry name" value="CRAL_TRIO_N"/>
    <property type="match status" value="1"/>
</dbReference>
<protein>
    <recommendedName>
        <fullName evidence="4">CRAL-TRIO domain-containing protein</fullName>
    </recommendedName>
</protein>
<reference evidence="5 6" key="1">
    <citation type="journal article" date="2023" name="Plant Biotechnol. J.">
        <title>Chromosome-level wild Hevea brasiliensis genome provides new tools for genomic-assisted breeding and valuable loci to elevate rubber yield.</title>
        <authorList>
            <person name="Cheng H."/>
            <person name="Song X."/>
            <person name="Hu Y."/>
            <person name="Wu T."/>
            <person name="Yang Q."/>
            <person name="An Z."/>
            <person name="Feng S."/>
            <person name="Deng Z."/>
            <person name="Wu W."/>
            <person name="Zeng X."/>
            <person name="Tu M."/>
            <person name="Wang X."/>
            <person name="Huang H."/>
        </authorList>
    </citation>
    <scope>NUCLEOTIDE SEQUENCE [LARGE SCALE GENOMIC DNA]</scope>
    <source>
        <strain evidence="5">MT/VB/25A 57/8</strain>
    </source>
</reference>
<accession>A0ABQ9LQN1</accession>
<dbReference type="CDD" id="cd00170">
    <property type="entry name" value="SEC14"/>
    <property type="match status" value="1"/>
</dbReference>
<name>A0ABQ9LQN1_HEVBR</name>
<dbReference type="PROSITE" id="PS50191">
    <property type="entry name" value="CRAL_TRIO"/>
    <property type="match status" value="1"/>
</dbReference>
<dbReference type="InterPro" id="IPR056794">
    <property type="entry name" value="PATL1-6_C_GOLD"/>
</dbReference>
<comment type="subcellular location">
    <subcellularLocation>
        <location evidence="1">Membrane</location>
    </subcellularLocation>
</comment>
<dbReference type="EMBL" id="JARPOI010000010">
    <property type="protein sequence ID" value="KAJ9169618.1"/>
    <property type="molecule type" value="Genomic_DNA"/>
</dbReference>
<dbReference type="PANTHER" id="PTHR45932:SF3">
    <property type="entry name" value="PATELLIN-4-LIKE"/>
    <property type="match status" value="1"/>
</dbReference>
<evidence type="ECO:0000256" key="2">
    <source>
        <dbReference type="ARBA" id="ARBA00022448"/>
    </source>
</evidence>
<evidence type="ECO:0000313" key="5">
    <source>
        <dbReference type="EMBL" id="KAJ9169618.1"/>
    </source>
</evidence>
<dbReference type="PANTHER" id="PTHR45932">
    <property type="entry name" value="PATELLIN-1"/>
    <property type="match status" value="1"/>
</dbReference>
<evidence type="ECO:0000256" key="3">
    <source>
        <dbReference type="ARBA" id="ARBA00023136"/>
    </source>
</evidence>
<dbReference type="Pfam" id="PF25099">
    <property type="entry name" value="GOLD_PATL1_C"/>
    <property type="match status" value="1"/>
</dbReference>
<dbReference type="SUPFAM" id="SSF46938">
    <property type="entry name" value="CRAL/TRIO N-terminal domain"/>
    <property type="match status" value="1"/>
</dbReference>
<evidence type="ECO:0000313" key="6">
    <source>
        <dbReference type="Proteomes" id="UP001174677"/>
    </source>
</evidence>
<dbReference type="Pfam" id="PF00650">
    <property type="entry name" value="CRAL_TRIO"/>
    <property type="match status" value="1"/>
</dbReference>
<evidence type="ECO:0000256" key="1">
    <source>
        <dbReference type="ARBA" id="ARBA00004370"/>
    </source>
</evidence>
<evidence type="ECO:0000259" key="4">
    <source>
        <dbReference type="PROSITE" id="PS50191"/>
    </source>
</evidence>
<dbReference type="InterPro" id="IPR001251">
    <property type="entry name" value="CRAL-TRIO_dom"/>
</dbReference>